<organism evidence="1 2">
    <name type="scientific">Lindgomyces ingoldianus</name>
    <dbReference type="NCBI Taxonomy" id="673940"/>
    <lineage>
        <taxon>Eukaryota</taxon>
        <taxon>Fungi</taxon>
        <taxon>Dikarya</taxon>
        <taxon>Ascomycota</taxon>
        <taxon>Pezizomycotina</taxon>
        <taxon>Dothideomycetes</taxon>
        <taxon>Pleosporomycetidae</taxon>
        <taxon>Pleosporales</taxon>
        <taxon>Lindgomycetaceae</taxon>
        <taxon>Lindgomyces</taxon>
    </lineage>
</organism>
<evidence type="ECO:0000313" key="2">
    <source>
        <dbReference type="Proteomes" id="UP000799755"/>
    </source>
</evidence>
<keyword evidence="2" id="KW-1185">Reference proteome</keyword>
<protein>
    <submittedName>
        <fullName evidence="1">Uncharacterized protein</fullName>
    </submittedName>
</protein>
<dbReference type="Proteomes" id="UP000799755">
    <property type="component" value="Unassembled WGS sequence"/>
</dbReference>
<dbReference type="EMBL" id="MU003503">
    <property type="protein sequence ID" value="KAF2472078.1"/>
    <property type="molecule type" value="Genomic_DNA"/>
</dbReference>
<comment type="caution">
    <text evidence="1">The sequence shown here is derived from an EMBL/GenBank/DDBJ whole genome shotgun (WGS) entry which is preliminary data.</text>
</comment>
<name>A0ACB6QYK6_9PLEO</name>
<gene>
    <name evidence="1" type="ORF">BDR25DRAFT_221143</name>
</gene>
<reference evidence="1" key="1">
    <citation type="journal article" date="2020" name="Stud. Mycol.">
        <title>101 Dothideomycetes genomes: a test case for predicting lifestyles and emergence of pathogens.</title>
        <authorList>
            <person name="Haridas S."/>
            <person name="Albert R."/>
            <person name="Binder M."/>
            <person name="Bloem J."/>
            <person name="Labutti K."/>
            <person name="Salamov A."/>
            <person name="Andreopoulos B."/>
            <person name="Baker S."/>
            <person name="Barry K."/>
            <person name="Bills G."/>
            <person name="Bluhm B."/>
            <person name="Cannon C."/>
            <person name="Castanera R."/>
            <person name="Culley D."/>
            <person name="Daum C."/>
            <person name="Ezra D."/>
            <person name="Gonzalez J."/>
            <person name="Henrissat B."/>
            <person name="Kuo A."/>
            <person name="Liang C."/>
            <person name="Lipzen A."/>
            <person name="Lutzoni F."/>
            <person name="Magnuson J."/>
            <person name="Mondo S."/>
            <person name="Nolan M."/>
            <person name="Ohm R."/>
            <person name="Pangilinan J."/>
            <person name="Park H.-J."/>
            <person name="Ramirez L."/>
            <person name="Alfaro M."/>
            <person name="Sun H."/>
            <person name="Tritt A."/>
            <person name="Yoshinaga Y."/>
            <person name="Zwiers L.-H."/>
            <person name="Turgeon B."/>
            <person name="Goodwin S."/>
            <person name="Spatafora J."/>
            <person name="Crous P."/>
            <person name="Grigoriev I."/>
        </authorList>
    </citation>
    <scope>NUCLEOTIDE SEQUENCE</scope>
    <source>
        <strain evidence="1">ATCC 200398</strain>
    </source>
</reference>
<sequence>VIQQYTSRELTLAEDRLPAVIGIAERMRAVSNNNYMTGLWKSTLLKSLL</sequence>
<evidence type="ECO:0000313" key="1">
    <source>
        <dbReference type="EMBL" id="KAF2472078.1"/>
    </source>
</evidence>
<proteinExistence type="predicted"/>
<accession>A0ACB6QYK6</accession>
<feature type="non-terminal residue" evidence="1">
    <location>
        <position position="1"/>
    </location>
</feature>